<accession>A0A4Z0GNA4</accession>
<dbReference type="EMBL" id="SRJD01000014">
    <property type="protein sequence ID" value="TGA97394.1"/>
    <property type="molecule type" value="Genomic_DNA"/>
</dbReference>
<dbReference type="AlphaFoldDB" id="A0A4Z0GNA4"/>
<dbReference type="RefSeq" id="WP_135349082.1">
    <property type="nucleotide sequence ID" value="NZ_SRJD01000014.1"/>
</dbReference>
<sequence>MPSLSDYGAIISRYSTIFRQPPSLILNENELKITLYFITSFYGETQLRVREWFDSDDKKIRYRYCWERNNSHPGHISAWENEHDHDGLQTNPHHHHYVPGNRHQVQNNYNVRDLESALSVVKDYLLSNLEYDGKEI</sequence>
<gene>
    <name evidence="1" type="ORF">E4665_12270</name>
</gene>
<dbReference type="Proteomes" id="UP000298347">
    <property type="component" value="Unassembled WGS sequence"/>
</dbReference>
<evidence type="ECO:0000313" key="1">
    <source>
        <dbReference type="EMBL" id="TGA97394.1"/>
    </source>
</evidence>
<comment type="caution">
    <text evidence="1">The sequence shown here is derived from an EMBL/GenBank/DDBJ whole genome shotgun (WGS) entry which is preliminary data.</text>
</comment>
<dbReference type="Pfam" id="PF20126">
    <property type="entry name" value="TumE"/>
    <property type="match status" value="1"/>
</dbReference>
<name>A0A4Z0GNA4_9BACL</name>
<dbReference type="OrthoDB" id="2606532at2"/>
<protein>
    <submittedName>
        <fullName evidence="1">Uncharacterized protein</fullName>
    </submittedName>
</protein>
<dbReference type="InterPro" id="IPR045397">
    <property type="entry name" value="TumE-like"/>
</dbReference>
<organism evidence="1 2">
    <name type="scientific">Sporolactobacillus shoreae</name>
    <dbReference type="NCBI Taxonomy" id="1465501"/>
    <lineage>
        <taxon>Bacteria</taxon>
        <taxon>Bacillati</taxon>
        <taxon>Bacillota</taxon>
        <taxon>Bacilli</taxon>
        <taxon>Bacillales</taxon>
        <taxon>Sporolactobacillaceae</taxon>
        <taxon>Sporolactobacillus</taxon>
    </lineage>
</organism>
<reference evidence="1 2" key="1">
    <citation type="journal article" date="2015" name="Int. J. Syst. Evol. Microbiol.">
        <title>Sporolactobacillus shoreae sp. nov. and Sporolactobacillus spathodeae sp. nov., two spore-forming lactic acid bacteria isolated from tree barks in Thailand.</title>
        <authorList>
            <person name="Thamacharoensuk T."/>
            <person name="Kitahara M."/>
            <person name="Ohkuma M."/>
            <person name="Thongchul N."/>
            <person name="Tanasupawat S."/>
        </authorList>
    </citation>
    <scope>NUCLEOTIDE SEQUENCE [LARGE SCALE GENOMIC DNA]</scope>
    <source>
        <strain evidence="1 2">BK92</strain>
    </source>
</reference>
<keyword evidence="2" id="KW-1185">Reference proteome</keyword>
<evidence type="ECO:0000313" key="2">
    <source>
        <dbReference type="Proteomes" id="UP000298347"/>
    </source>
</evidence>
<proteinExistence type="predicted"/>